<comment type="caution">
    <text evidence="2">The sequence shown here is derived from an EMBL/GenBank/DDBJ whole genome shotgun (WGS) entry which is preliminary data.</text>
</comment>
<feature type="transmembrane region" description="Helical" evidence="1">
    <location>
        <begin position="65"/>
        <end position="89"/>
    </location>
</feature>
<evidence type="ECO:0000313" key="3">
    <source>
        <dbReference type="Proteomes" id="UP000604481"/>
    </source>
</evidence>
<keyword evidence="3" id="KW-1185">Reference proteome</keyword>
<protein>
    <submittedName>
        <fullName evidence="2">DUF2721 domain-containing protein</fullName>
    </submittedName>
</protein>
<sequence length="135" mass="15160">MDNFSITTPSLLFPAISLLMLAYTNRFLALSSIIRQLYENHRSAPHDKILKQLVNLRQRVWLIRYMQAFGVASLLLCLVSMIVTAMGHLSTAEGLFVASLLLMILSLILCLIEVMLSDKALNVLLSDIELDHTES</sequence>
<feature type="transmembrane region" description="Helical" evidence="1">
    <location>
        <begin position="95"/>
        <end position="116"/>
    </location>
</feature>
<feature type="transmembrane region" description="Helical" evidence="1">
    <location>
        <begin position="12"/>
        <end position="34"/>
    </location>
</feature>
<dbReference type="Proteomes" id="UP000604481">
    <property type="component" value="Unassembled WGS sequence"/>
</dbReference>
<gene>
    <name evidence="2" type="ORF">INR99_02220</name>
</gene>
<dbReference type="RefSeq" id="WP_194114655.1">
    <property type="nucleotide sequence ID" value="NZ_JADFUA010000001.1"/>
</dbReference>
<proteinExistence type="predicted"/>
<keyword evidence="1" id="KW-0812">Transmembrane</keyword>
<dbReference type="InterPro" id="IPR021279">
    <property type="entry name" value="DUF2721"/>
</dbReference>
<evidence type="ECO:0000256" key="1">
    <source>
        <dbReference type="SAM" id="Phobius"/>
    </source>
</evidence>
<keyword evidence="1" id="KW-1133">Transmembrane helix</keyword>
<evidence type="ECO:0000313" key="2">
    <source>
        <dbReference type="EMBL" id="MBE9608154.1"/>
    </source>
</evidence>
<dbReference type="AlphaFoldDB" id="A0A8J7KCW2"/>
<dbReference type="Pfam" id="PF11026">
    <property type="entry name" value="DUF2721"/>
    <property type="match status" value="1"/>
</dbReference>
<keyword evidence="1" id="KW-0472">Membrane</keyword>
<organism evidence="2 3">
    <name type="scientific">Chitinilyticum piscinae</name>
    <dbReference type="NCBI Taxonomy" id="2866724"/>
    <lineage>
        <taxon>Bacteria</taxon>
        <taxon>Pseudomonadati</taxon>
        <taxon>Pseudomonadota</taxon>
        <taxon>Betaproteobacteria</taxon>
        <taxon>Neisseriales</taxon>
        <taxon>Chitinibacteraceae</taxon>
        <taxon>Chitinilyticum</taxon>
    </lineage>
</organism>
<dbReference type="EMBL" id="JADFUA010000001">
    <property type="protein sequence ID" value="MBE9608154.1"/>
    <property type="molecule type" value="Genomic_DNA"/>
</dbReference>
<reference evidence="2 3" key="1">
    <citation type="submission" date="2020-10" db="EMBL/GenBank/DDBJ databases">
        <title>The genome sequence of Chitinilyticum litopenaei 4Y14.</title>
        <authorList>
            <person name="Liu Y."/>
        </authorList>
    </citation>
    <scope>NUCLEOTIDE SEQUENCE [LARGE SCALE GENOMIC DNA]</scope>
    <source>
        <strain evidence="2 3">4Y14</strain>
    </source>
</reference>
<accession>A0A8J7KCW2</accession>
<name>A0A8J7KCW2_9NEIS</name>